<proteinExistence type="predicted"/>
<dbReference type="Gene3D" id="1.10.260.40">
    <property type="entry name" value="lambda repressor-like DNA-binding domains"/>
    <property type="match status" value="1"/>
</dbReference>
<protein>
    <recommendedName>
        <fullName evidence="1">HTH cro/C1-type domain-containing protein</fullName>
    </recommendedName>
</protein>
<dbReference type="EMBL" id="FNON01000004">
    <property type="protein sequence ID" value="SDY05237.1"/>
    <property type="molecule type" value="Genomic_DNA"/>
</dbReference>
<evidence type="ECO:0000313" key="2">
    <source>
        <dbReference type="EMBL" id="SDY05237.1"/>
    </source>
</evidence>
<accession>A0A1H3GQ45</accession>
<dbReference type="Proteomes" id="UP000199515">
    <property type="component" value="Unassembled WGS sequence"/>
</dbReference>
<gene>
    <name evidence="2" type="ORF">SAMN05421504_104350</name>
</gene>
<dbReference type="InterPro" id="IPR010982">
    <property type="entry name" value="Lambda_DNA-bd_dom_sf"/>
</dbReference>
<dbReference type="GO" id="GO:0003677">
    <property type="term" value="F:DNA binding"/>
    <property type="evidence" value="ECO:0007669"/>
    <property type="project" value="InterPro"/>
</dbReference>
<name>A0A1H3GQ45_9PSEU</name>
<dbReference type="RefSeq" id="WP_091291166.1">
    <property type="nucleotide sequence ID" value="NZ_FNON01000004.1"/>
</dbReference>
<dbReference type="InterPro" id="IPR001387">
    <property type="entry name" value="Cro/C1-type_HTH"/>
</dbReference>
<keyword evidence="3" id="KW-1185">Reference proteome</keyword>
<feature type="domain" description="HTH cro/C1-type" evidence="1">
    <location>
        <begin position="39"/>
        <end position="79"/>
    </location>
</feature>
<dbReference type="OrthoDB" id="2679623at2"/>
<evidence type="ECO:0000313" key="3">
    <source>
        <dbReference type="Proteomes" id="UP000199515"/>
    </source>
</evidence>
<organism evidence="2 3">
    <name type="scientific">Amycolatopsis xylanica</name>
    <dbReference type="NCBI Taxonomy" id="589385"/>
    <lineage>
        <taxon>Bacteria</taxon>
        <taxon>Bacillati</taxon>
        <taxon>Actinomycetota</taxon>
        <taxon>Actinomycetes</taxon>
        <taxon>Pseudonocardiales</taxon>
        <taxon>Pseudonocardiaceae</taxon>
        <taxon>Amycolatopsis</taxon>
    </lineage>
</organism>
<dbReference type="PROSITE" id="PS50943">
    <property type="entry name" value="HTH_CROC1"/>
    <property type="match status" value="1"/>
</dbReference>
<evidence type="ECO:0000259" key="1">
    <source>
        <dbReference type="PROSITE" id="PS50943"/>
    </source>
</evidence>
<sequence length="140" mass="15617">MTDGKRGIAEVLESLIGAHAKLAGKKDLSSQEIADAIRAKGANISHTTIWKLRTGQETNPRIETLGVLATHFGVQVQYFFDADYADQVDRQLRVLDSMRAGKLLNTAARLEELSPEGQDSILRMIDRTLQRERENRPADD</sequence>
<reference evidence="2 3" key="1">
    <citation type="submission" date="2016-10" db="EMBL/GenBank/DDBJ databases">
        <authorList>
            <person name="de Groot N.N."/>
        </authorList>
    </citation>
    <scope>NUCLEOTIDE SEQUENCE [LARGE SCALE GENOMIC DNA]</scope>
    <source>
        <strain evidence="2 3">CPCC 202699</strain>
    </source>
</reference>
<dbReference type="STRING" id="589385.SAMN05421504_104350"/>
<dbReference type="AlphaFoldDB" id="A0A1H3GQ45"/>
<dbReference type="SUPFAM" id="SSF47413">
    <property type="entry name" value="lambda repressor-like DNA-binding domains"/>
    <property type="match status" value="1"/>
</dbReference>